<keyword evidence="3" id="KW-1185">Reference proteome</keyword>
<evidence type="ECO:0000313" key="3">
    <source>
        <dbReference type="Proteomes" id="UP000053372"/>
    </source>
</evidence>
<proteinExistence type="inferred from homology"/>
<accession>A0A0V7ZQN4</accession>
<name>A0A0V7ZQN4_9CYAN</name>
<reference evidence="2 3" key="1">
    <citation type="journal article" date="2015" name="Genome Announc.">
        <title>Draft Genome of the Euendolithic (true boring) Cyanobacterium Mastigocoleus testarum strain BC008.</title>
        <authorList>
            <person name="Guida B.S."/>
            <person name="Garcia-Pichel F."/>
        </authorList>
    </citation>
    <scope>NUCLEOTIDE SEQUENCE [LARGE SCALE GENOMIC DNA]</scope>
    <source>
        <strain evidence="2 3">BC008</strain>
    </source>
</reference>
<dbReference type="Gene3D" id="3.40.1620.10">
    <property type="entry name" value="YefM-like domain"/>
    <property type="match status" value="1"/>
</dbReference>
<dbReference type="EMBL" id="LMTZ01000094">
    <property type="protein sequence ID" value="KST66750.1"/>
    <property type="molecule type" value="Genomic_DNA"/>
</dbReference>
<dbReference type="Proteomes" id="UP000053372">
    <property type="component" value="Unassembled WGS sequence"/>
</dbReference>
<dbReference type="OrthoDB" id="8819837at2"/>
<evidence type="ECO:0000313" key="2">
    <source>
        <dbReference type="EMBL" id="KST66750.1"/>
    </source>
</evidence>
<sequence>MVWTIEEAQQKLNELINAASLEPQMIYNQEQPIAAIVEAQLFQEFLNWRNLQKKSSIADAFAQLREICSEENYTLEIPERQDRSNPFIDD</sequence>
<dbReference type="RefSeq" id="WP_027843930.1">
    <property type="nucleotide sequence ID" value="NZ_LMTZ01000094.1"/>
</dbReference>
<dbReference type="AlphaFoldDB" id="A0A0V7ZQN4"/>
<dbReference type="InterPro" id="IPR036165">
    <property type="entry name" value="YefM-like_sf"/>
</dbReference>
<protein>
    <submittedName>
        <fullName evidence="2">Prevent-host-death protein</fullName>
    </submittedName>
</protein>
<comment type="similarity">
    <text evidence="1">Belongs to the phD/YefM antitoxin family.</text>
</comment>
<organism evidence="2 3">
    <name type="scientific">Mastigocoleus testarum BC008</name>
    <dbReference type="NCBI Taxonomy" id="371196"/>
    <lineage>
        <taxon>Bacteria</taxon>
        <taxon>Bacillati</taxon>
        <taxon>Cyanobacteriota</taxon>
        <taxon>Cyanophyceae</taxon>
        <taxon>Nostocales</taxon>
        <taxon>Hapalosiphonaceae</taxon>
        <taxon>Mastigocoleus</taxon>
    </lineage>
</organism>
<comment type="caution">
    <text evidence="2">The sequence shown here is derived from an EMBL/GenBank/DDBJ whole genome shotgun (WGS) entry which is preliminary data.</text>
</comment>
<evidence type="ECO:0000256" key="1">
    <source>
        <dbReference type="ARBA" id="ARBA00009981"/>
    </source>
</evidence>
<gene>
    <name evidence="2" type="ORF">BC008_26540</name>
</gene>
<dbReference type="SUPFAM" id="SSF143120">
    <property type="entry name" value="YefM-like"/>
    <property type="match status" value="1"/>
</dbReference>